<dbReference type="RefSeq" id="WP_077131474.1">
    <property type="nucleotide sequence ID" value="NZ_CP014263.1"/>
</dbReference>
<proteinExistence type="predicted"/>
<accession>A0A1P9WXD1</accession>
<sequence length="144" mass="16524">MIVSSTKKFRDALRQLYKKPKHNYISCKVDICNELDGKDVTTLTKSNVQLLKNETRYALKIRVAHSSLKLSKSNGFRLIAFADTQTDEICLLYVYPKRGPLQTLDIGDNFLVSLLQEYEEERGANTLVKMDIHNELTEIEPSDQ</sequence>
<dbReference type="OrthoDB" id="9986357at2"/>
<dbReference type="AlphaFoldDB" id="A0A1P9WXD1"/>
<evidence type="ECO:0000313" key="1">
    <source>
        <dbReference type="EMBL" id="AQG80046.1"/>
    </source>
</evidence>
<dbReference type="Proteomes" id="UP000187941">
    <property type="component" value="Chromosome"/>
</dbReference>
<evidence type="ECO:0000313" key="2">
    <source>
        <dbReference type="Proteomes" id="UP000187941"/>
    </source>
</evidence>
<organism evidence="1 2">
    <name type="scientific">Spirosoma montaniterrae</name>
    <dbReference type="NCBI Taxonomy" id="1178516"/>
    <lineage>
        <taxon>Bacteria</taxon>
        <taxon>Pseudomonadati</taxon>
        <taxon>Bacteroidota</taxon>
        <taxon>Cytophagia</taxon>
        <taxon>Cytophagales</taxon>
        <taxon>Cytophagaceae</taxon>
        <taxon>Spirosoma</taxon>
    </lineage>
</organism>
<keyword evidence="2" id="KW-1185">Reference proteome</keyword>
<gene>
    <name evidence="1" type="ORF">AWR27_12360</name>
</gene>
<dbReference type="KEGG" id="smon:AWR27_12360"/>
<dbReference type="EMBL" id="CP014263">
    <property type="protein sequence ID" value="AQG80046.1"/>
    <property type="molecule type" value="Genomic_DNA"/>
</dbReference>
<name>A0A1P9WXD1_9BACT</name>
<reference evidence="1 2" key="1">
    <citation type="submission" date="2016-01" db="EMBL/GenBank/DDBJ databases">
        <authorList>
            <person name="Oliw E.H."/>
        </authorList>
    </citation>
    <scope>NUCLEOTIDE SEQUENCE [LARGE SCALE GENOMIC DNA]</scope>
    <source>
        <strain evidence="1 2">DY10</strain>
    </source>
</reference>
<protein>
    <submittedName>
        <fullName evidence="1">Uncharacterized protein</fullName>
    </submittedName>
</protein>